<dbReference type="GO" id="GO:0003677">
    <property type="term" value="F:DNA binding"/>
    <property type="evidence" value="ECO:0007669"/>
    <property type="project" value="UniProtKB-UniRule"/>
</dbReference>
<gene>
    <name evidence="12" type="primary">J4R</name>
    <name evidence="12" type="ORF">SQPV_0610</name>
</gene>
<dbReference type="GO" id="GO:0044423">
    <property type="term" value="C:virion component"/>
    <property type="evidence" value="ECO:0007669"/>
    <property type="project" value="UniProtKB-UniRule"/>
</dbReference>
<evidence type="ECO:0000256" key="7">
    <source>
        <dbReference type="ARBA" id="ARBA00023163"/>
    </source>
</evidence>
<comment type="subunit">
    <text evidence="9">The DNA-dependent RNA polymerase used for intermediate and late genes expression consists of eight subunits Rpo30/OPG66, Rpo7/OPG90, Rpo22/OPG103, Rpo147/OPG105, Rpo18/OPG119, Rpo19/OPG131, Rpo132/OPG151 and Rpo35/OPG156. The same holoenzyme, with the addition of the transcription-specificity factor OPG109, is used for early gene expression.</text>
</comment>
<keyword evidence="3 11" id="KW-0240">DNA-directed RNA polymerase</keyword>
<evidence type="ECO:0000313" key="12">
    <source>
        <dbReference type="EMBL" id="CCD83244.1"/>
    </source>
</evidence>
<comment type="catalytic activity">
    <reaction evidence="10 11">
        <text>RNA(n) + a ribonucleoside 5'-triphosphate = RNA(n+1) + diphosphate</text>
        <dbReference type="Rhea" id="RHEA:21248"/>
        <dbReference type="Rhea" id="RHEA-COMP:14527"/>
        <dbReference type="Rhea" id="RHEA-COMP:17342"/>
        <dbReference type="ChEBI" id="CHEBI:33019"/>
        <dbReference type="ChEBI" id="CHEBI:61557"/>
        <dbReference type="ChEBI" id="CHEBI:140395"/>
        <dbReference type="EC" id="2.7.7.6"/>
    </reaction>
</comment>
<reference evidence="12 13" key="2">
    <citation type="submission" date="2013-10" db="EMBL/GenBank/DDBJ databases">
        <title>The genome of epidemic Squirrel Poxvirus reveals novel virulence genes.</title>
        <authorList>
            <person name="Darby A.C."/>
            <person name="McInnes C.J."/>
            <person name="Kjaer K.H."/>
            <person name="Wood A.R."/>
            <person name="Hughes M."/>
            <person name="Martensen P.M."/>
            <person name="Radford A.D."/>
            <person name="Hall N."/>
            <person name="Chantrey J."/>
        </authorList>
    </citation>
    <scope>NUCLEOTIDE SEQUENCE [LARGE SCALE GENOMIC DNA]</scope>
    <source>
        <strain evidence="12">Red squirrel UK</strain>
    </source>
</reference>
<name>U3UBH6_9POXV</name>
<dbReference type="OrthoDB" id="9640at10239"/>
<evidence type="ECO:0000256" key="1">
    <source>
        <dbReference type="ARBA" id="ARBA00004328"/>
    </source>
</evidence>
<dbReference type="PIRSF" id="PIRSF000744">
    <property type="entry name" value="RPO22"/>
    <property type="match status" value="1"/>
</dbReference>
<dbReference type="EMBL" id="HE601899">
    <property type="protein sequence ID" value="CCD83244.1"/>
    <property type="molecule type" value="Genomic_DNA"/>
</dbReference>
<reference evidence="12 13" key="1">
    <citation type="submission" date="2011-10" db="EMBL/GenBank/DDBJ databases">
        <authorList>
            <person name="Darby A."/>
        </authorList>
    </citation>
    <scope>NUCLEOTIDE SEQUENCE [LARGE SCALE GENOMIC DNA]</scope>
    <source>
        <strain evidence="12">Red squirrel UK</strain>
    </source>
</reference>
<comment type="function">
    <text evidence="8">Part of the DNA-dependent RNA polymerase which catalyzes the transcription of viral DNA into RNA using the four ribonucleoside triphosphates as substrates. Responsible for the transcription of early, intermediate and late genes. DNA-dependent RNA polymerase associates with the early transcription factor (ETF), itself composed of OPG118 and OPG133, thereby allowing the early genes transcription. Late transcription, and probably also intermediate transcription, require newly synthesized RNA polymerase.</text>
</comment>
<dbReference type="GO" id="GO:0003899">
    <property type="term" value="F:DNA-directed RNA polymerase activity"/>
    <property type="evidence" value="ECO:0007669"/>
    <property type="project" value="UniProtKB-EC"/>
</dbReference>
<comment type="subcellular location">
    <subcellularLocation>
        <location evidence="1">Virion</location>
    </subcellularLocation>
</comment>
<keyword evidence="4 11" id="KW-0808">Transferase</keyword>
<dbReference type="GO" id="GO:0000428">
    <property type="term" value="C:DNA-directed RNA polymerase complex"/>
    <property type="evidence" value="ECO:0007669"/>
    <property type="project" value="UniProtKB-UniRule"/>
</dbReference>
<evidence type="ECO:0000256" key="8">
    <source>
        <dbReference type="ARBA" id="ARBA00034678"/>
    </source>
</evidence>
<evidence type="ECO:0000256" key="11">
    <source>
        <dbReference type="PIRNR" id="PIRNR000744"/>
    </source>
</evidence>
<dbReference type="GO" id="GO:0019083">
    <property type="term" value="P:viral transcription"/>
    <property type="evidence" value="ECO:0007669"/>
    <property type="project" value="UniProtKB-UniRule"/>
</dbReference>
<evidence type="ECO:0000256" key="6">
    <source>
        <dbReference type="ARBA" id="ARBA00022844"/>
    </source>
</evidence>
<keyword evidence="5 11" id="KW-0548">Nucleotidyltransferase</keyword>
<keyword evidence="6 11" id="KW-0946">Virion</keyword>
<dbReference type="KEGG" id="vg:18158402"/>
<dbReference type="GeneID" id="18158402"/>
<dbReference type="RefSeq" id="YP_008658486.1">
    <property type="nucleotide sequence ID" value="NC_022563.1"/>
</dbReference>
<evidence type="ECO:0000256" key="10">
    <source>
        <dbReference type="ARBA" id="ARBA00048552"/>
    </source>
</evidence>
<protein>
    <recommendedName>
        <fullName evidence="11">DNA-directed RNA polymerase subunit</fullName>
        <ecNumber evidence="11">2.7.7.6</ecNumber>
    </recommendedName>
</protein>
<evidence type="ECO:0000256" key="3">
    <source>
        <dbReference type="ARBA" id="ARBA00022478"/>
    </source>
</evidence>
<accession>U3UBH6</accession>
<evidence type="ECO:0000256" key="2">
    <source>
        <dbReference type="ARBA" id="ARBA00008385"/>
    </source>
</evidence>
<sequence>MNPYNVRYLAKILCLKAEIVRDPYAVISRDVLGKYTIETRYSDLSTRVTVTHKVDARVTVFQVFNEASVSYSPVEHDYGEPIIITAFTQSGHNRFPVSFLYVDAVSSDLFPTFSRLTPKETAVVSTMLQVDGKEQLRLPRMLETELVAKILHHPNLQLKIVRFYRRNMITGIEVADRAVVAVLE</sequence>
<evidence type="ECO:0000256" key="5">
    <source>
        <dbReference type="ARBA" id="ARBA00022695"/>
    </source>
</evidence>
<evidence type="ECO:0000256" key="4">
    <source>
        <dbReference type="ARBA" id="ARBA00022679"/>
    </source>
</evidence>
<dbReference type="EC" id="2.7.7.6" evidence="11"/>
<dbReference type="InterPro" id="IPR007937">
    <property type="entry name" value="RNA_Pol_22kDa_poxvir"/>
</dbReference>
<evidence type="ECO:0000256" key="9">
    <source>
        <dbReference type="ARBA" id="ARBA00046483"/>
    </source>
</evidence>
<proteinExistence type="inferred from homology"/>
<dbReference type="Proteomes" id="UP000144311">
    <property type="component" value="Segment"/>
</dbReference>
<evidence type="ECO:0000313" key="13">
    <source>
        <dbReference type="Proteomes" id="UP000144311"/>
    </source>
</evidence>
<comment type="similarity">
    <text evidence="2 11">Belongs to the poxviridae DNA-directed RNA polymerase 22 kDa subunit family.</text>
</comment>
<organism evidence="12 13">
    <name type="scientific">Squirrelpox virus</name>
    <dbReference type="NCBI Taxonomy" id="240426"/>
    <lineage>
        <taxon>Viruses</taxon>
        <taxon>Varidnaviria</taxon>
        <taxon>Bamfordvirae</taxon>
        <taxon>Nucleocytoviricota</taxon>
        <taxon>Pokkesviricetes</taxon>
        <taxon>Chitovirales</taxon>
        <taxon>Poxviridae</taxon>
        <taxon>Chordopoxvirinae</taxon>
        <taxon>Sciuripoxvirus</taxon>
        <taxon>Sciuripoxvirus squirrelpox</taxon>
    </lineage>
</organism>
<keyword evidence="7 11" id="KW-0804">Transcription</keyword>
<dbReference type="Pfam" id="PF05273">
    <property type="entry name" value="Pox_RNA_Pol_22"/>
    <property type="match status" value="1"/>
</dbReference>
<keyword evidence="13" id="KW-1185">Reference proteome</keyword>